<comment type="caution">
    <text evidence="1">The sequence shown here is derived from an EMBL/GenBank/DDBJ whole genome shotgun (WGS) entry which is preliminary data.</text>
</comment>
<proteinExistence type="predicted"/>
<protein>
    <recommendedName>
        <fullName evidence="3">DUF2271 domain-containing protein</fullName>
    </recommendedName>
</protein>
<organism evidence="1 2">
    <name type="scientific">Stenotrophomonas nitritireducens</name>
    <dbReference type="NCBI Taxonomy" id="83617"/>
    <lineage>
        <taxon>Bacteria</taxon>
        <taxon>Pseudomonadati</taxon>
        <taxon>Pseudomonadota</taxon>
        <taxon>Gammaproteobacteria</taxon>
        <taxon>Lysobacterales</taxon>
        <taxon>Lysobacteraceae</taxon>
        <taxon>Stenotrophomonas</taxon>
    </lineage>
</organism>
<dbReference type="InterPro" id="IPR014469">
    <property type="entry name" value="DUF2271"/>
</dbReference>
<reference evidence="1 2" key="1">
    <citation type="submission" date="2015-05" db="EMBL/GenBank/DDBJ databases">
        <title>Genome sequencing and analysis of members of genus Stenotrophomonas.</title>
        <authorList>
            <person name="Patil P.P."/>
            <person name="Midha S."/>
            <person name="Patil P.B."/>
        </authorList>
    </citation>
    <scope>NUCLEOTIDE SEQUENCE [LARGE SCALE GENOMIC DNA]</scope>
    <source>
        <strain evidence="1 2">DSM 12575</strain>
    </source>
</reference>
<accession>A0ABR5NGB2</accession>
<dbReference type="RefSeq" id="WP_152984214.1">
    <property type="nucleotide sequence ID" value="NZ_LDJG01000028.1"/>
</dbReference>
<name>A0ABR5NGB2_9GAMM</name>
<gene>
    <name evidence="1" type="ORF">ABB22_15395</name>
</gene>
<sequence>AGKHALGFSDSQPQLRGLPAGQYTLVVEAVREVGGRELLKIPFEWKGKAGNGTAQGQSELGLVTLAIKP</sequence>
<dbReference type="Pfam" id="PF10029">
    <property type="entry name" value="DUF2271"/>
    <property type="match status" value="1"/>
</dbReference>
<evidence type="ECO:0000313" key="1">
    <source>
        <dbReference type="EMBL" id="KRG54743.1"/>
    </source>
</evidence>
<evidence type="ECO:0008006" key="3">
    <source>
        <dbReference type="Google" id="ProtNLM"/>
    </source>
</evidence>
<keyword evidence="2" id="KW-1185">Reference proteome</keyword>
<evidence type="ECO:0000313" key="2">
    <source>
        <dbReference type="Proteomes" id="UP000050902"/>
    </source>
</evidence>
<feature type="non-terminal residue" evidence="1">
    <location>
        <position position="1"/>
    </location>
</feature>
<dbReference type="Proteomes" id="UP000050902">
    <property type="component" value="Unassembled WGS sequence"/>
</dbReference>
<dbReference type="EMBL" id="LDJG01000028">
    <property type="protein sequence ID" value="KRG54743.1"/>
    <property type="molecule type" value="Genomic_DNA"/>
</dbReference>